<name>A0A0J0XWG3_9TREE</name>
<organism evidence="2 3">
    <name type="scientific">Cutaneotrichosporon oleaginosum</name>
    <dbReference type="NCBI Taxonomy" id="879819"/>
    <lineage>
        <taxon>Eukaryota</taxon>
        <taxon>Fungi</taxon>
        <taxon>Dikarya</taxon>
        <taxon>Basidiomycota</taxon>
        <taxon>Agaricomycotina</taxon>
        <taxon>Tremellomycetes</taxon>
        <taxon>Trichosporonales</taxon>
        <taxon>Trichosporonaceae</taxon>
        <taxon>Cutaneotrichosporon</taxon>
    </lineage>
</organism>
<dbReference type="FunFam" id="3.30.420.40:FF:000411">
    <property type="entry name" value="RNA polymerase II transcription factor"/>
    <property type="match status" value="1"/>
</dbReference>
<proteinExistence type="inferred from homology"/>
<dbReference type="OrthoDB" id="74201at2759"/>
<dbReference type="InterPro" id="IPR004000">
    <property type="entry name" value="Actin"/>
</dbReference>
<dbReference type="STRING" id="879819.A0A0J0XWG3"/>
<dbReference type="Gene3D" id="3.90.640.10">
    <property type="entry name" value="Actin, Chain A, domain 4"/>
    <property type="match status" value="1"/>
</dbReference>
<evidence type="ECO:0000256" key="1">
    <source>
        <dbReference type="RuleBase" id="RU000487"/>
    </source>
</evidence>
<keyword evidence="3" id="KW-1185">Reference proteome</keyword>
<dbReference type="AlphaFoldDB" id="A0A0J0XWG3"/>
<dbReference type="GeneID" id="28982599"/>
<dbReference type="Pfam" id="PF00022">
    <property type="entry name" value="Actin"/>
    <property type="match status" value="1"/>
</dbReference>
<dbReference type="Gene3D" id="3.30.420.40">
    <property type="match status" value="3"/>
</dbReference>
<dbReference type="EMBL" id="KQ087181">
    <property type="protein sequence ID" value="KLT45401.1"/>
    <property type="molecule type" value="Genomic_DNA"/>
</dbReference>
<evidence type="ECO:0000313" key="2">
    <source>
        <dbReference type="EMBL" id="KLT45401.1"/>
    </source>
</evidence>
<evidence type="ECO:0000313" key="3">
    <source>
        <dbReference type="Proteomes" id="UP000053611"/>
    </source>
</evidence>
<dbReference type="SMART" id="SM00268">
    <property type="entry name" value="ACTIN"/>
    <property type="match status" value="1"/>
</dbReference>
<dbReference type="Proteomes" id="UP000053611">
    <property type="component" value="Unassembled WGS sequence"/>
</dbReference>
<comment type="similarity">
    <text evidence="1">Belongs to the actin family.</text>
</comment>
<dbReference type="PANTHER" id="PTHR11937">
    <property type="entry name" value="ACTIN"/>
    <property type="match status" value="1"/>
</dbReference>
<dbReference type="SUPFAM" id="SSF53067">
    <property type="entry name" value="Actin-like ATPase domain"/>
    <property type="match status" value="2"/>
</dbReference>
<dbReference type="InterPro" id="IPR043129">
    <property type="entry name" value="ATPase_NBD"/>
</dbReference>
<sequence>MSHLPVIAVVDDELVRATHGLTDLVSRPAIELKACYGVPASPNGTDAACDVAMNGTPHLNRAEVLVGEALNKALAENPDGVEVRWPFAPADTIDWEGREIVLLQMYAMLNIKPNNNTHPLLLVPPASSPTLPLSEQELYAQMVFENLNAPQFALFPNSIVSLLGLNATTGIVLHIGRSTSTVAIVVDSIVRWECATSVDIGELDCEAYLESLLLADDRLDKELKKAAGVESFAPRQKEKYIREIQEFIFAECTGDDIEVPLPKGVGQKTVEVAGKAEKEDEGFDVAKKLTADVVPPPQIANSHKSKKQQAQMLAAAQSKAQAAADAAIAADIITISIPSLPEKEIIIGQVRHRLADPLLKGKTPGGDTVWEAIGRAVESSALNGFERVAVWDGLAVVGDMARFKSLPIAVATYVSPYLLSSSDLPSDSQPARVKLLSIPEYFANYKGATGDLAPFLGASMVAKLAFNESQGKHYVSKLDYNSHGPSCIHGVWPEA</sequence>
<accession>A0A0J0XWG3</accession>
<gene>
    <name evidence="2" type="ORF">CC85DRAFT_282462</name>
</gene>
<protein>
    <submittedName>
        <fullName evidence="2">Putative RNA polymerase II transcription factor</fullName>
    </submittedName>
</protein>
<dbReference type="RefSeq" id="XP_018281892.1">
    <property type="nucleotide sequence ID" value="XM_018421996.1"/>
</dbReference>
<reference evidence="2 3" key="1">
    <citation type="submission" date="2015-03" db="EMBL/GenBank/DDBJ databases">
        <title>Genomics and transcriptomics of the oil-accumulating basidiomycete yeast T. oleaginosus allow insights into substrate utilization and the diverse evolutionary trajectories of mating systems in fungi.</title>
        <authorList>
            <consortium name="DOE Joint Genome Institute"/>
            <person name="Kourist R."/>
            <person name="Kracht O."/>
            <person name="Bracharz F."/>
            <person name="Lipzen A."/>
            <person name="Nolan M."/>
            <person name="Ohm R."/>
            <person name="Grigoriev I."/>
            <person name="Sun S."/>
            <person name="Heitman J."/>
            <person name="Bruck T."/>
            <person name="Nowrousian M."/>
        </authorList>
    </citation>
    <scope>NUCLEOTIDE SEQUENCE [LARGE SCALE GENOMIC DNA]</scope>
    <source>
        <strain evidence="2 3">IBC0246</strain>
    </source>
</reference>